<dbReference type="CDD" id="cd00812">
    <property type="entry name" value="LeuRS_core"/>
    <property type="match status" value="1"/>
</dbReference>
<evidence type="ECO:0000256" key="3">
    <source>
        <dbReference type="ARBA" id="ARBA00022598"/>
    </source>
</evidence>
<feature type="domain" description="Aminoacyl-tRNA synthetase class Ia" evidence="11">
    <location>
        <begin position="425"/>
        <end position="626"/>
    </location>
</feature>
<comment type="subcellular location">
    <subcellularLocation>
        <location evidence="9">Cytoplasm</location>
    </subcellularLocation>
</comment>
<sequence length="836" mass="95593">MQERYDFQDLERKWQQAWERDNIYGVTVDPNKEKYYCLEMFPYPSGQLHMGHVRNYSIGDVVARFKTMQGLQVLHPMGWDAFGLPAENAAIKHGVPPAQWTTENIANMRSQLQAMGLSYDWDREVASCYPDYYKWTQWLFLQLYKANLAYKKKANVNWCSSCATVLANEQVVDGACERCDTVVEKKALEQWFFRITDYAQRLLDDLDKLPGWPDKVKTMQENWIGRSEGAEMDFALPEKKGDFEKIRVYTTRQDTIYGVTYLVLAPEHPLVEELLQNNNREEEIRAFIRKVLNLSDIDRTSTDIEKEGIFTGHYCLNPLTGEKVAIWIGNYVLVDYGTGAVMGVPAHDQRDFEFATKYNLPIQVVIQPEGIPDLVAEDMDHAYDEDGILVNSGPFNGMKNREALAAIATELEKDGKGTRKVNFRLRDWLISRQRYWGAPIPIVHCATCGEVPVPDEQLPVMLPKDVEFKPSGESPLRSREDFMNCQCPSCGEPAQRETDTMDTFVCSSWYFLRYCSPKNDDEAFARDDVDYWMNVDQYIGGVEHAILHLLYARFFTKVLSDLNLVGVDEPFENLLTQGMVLMDGAKMSKSKGNVVSPEEIIQRYGADTARLFILFAAPPERDLEWSDRGVEGAHRFLQRVWRLIQAYQEPLRDLSTLMLPHLDASTLNREDKELARQIHYAVKKVTEDVGNRFNFNTAVSAIMELVNAMYLYKEKVPQEKQNLPLFKDGLARLVLILAPFAPHVCEELWKSLGGSGYVHQQPWPTYDEKALVKDEVEIVVQLNGKVKERLSLANGLDVETLKSQVLANERVVALLGGKNVVKVIAVPNRLVNIVVK</sequence>
<evidence type="ECO:0000256" key="10">
    <source>
        <dbReference type="RuleBase" id="RU363035"/>
    </source>
</evidence>
<keyword evidence="2 9" id="KW-0963">Cytoplasm</keyword>
<dbReference type="FunFam" id="3.40.50.620:FF:000003">
    <property type="entry name" value="Leucine--tRNA ligase"/>
    <property type="match status" value="1"/>
</dbReference>
<evidence type="ECO:0000256" key="9">
    <source>
        <dbReference type="HAMAP-Rule" id="MF_00049"/>
    </source>
</evidence>
<keyword evidence="3 9" id="KW-0436">Ligase</keyword>
<name>A0A5Q2MX60_9FIRM</name>
<keyword evidence="4 9" id="KW-0547">Nucleotide-binding</keyword>
<dbReference type="InterPro" id="IPR013155">
    <property type="entry name" value="M/V/L/I-tRNA-synth_anticd-bd"/>
</dbReference>
<dbReference type="InterPro" id="IPR025709">
    <property type="entry name" value="Leu_tRNA-synth_edit"/>
</dbReference>
<dbReference type="GO" id="GO:0002161">
    <property type="term" value="F:aminoacyl-tRNA deacylase activity"/>
    <property type="evidence" value="ECO:0007669"/>
    <property type="project" value="InterPro"/>
</dbReference>
<keyword evidence="7 9" id="KW-0030">Aminoacyl-tRNA synthetase</keyword>
<protein>
    <recommendedName>
        <fullName evidence="9">Leucine--tRNA ligase</fullName>
        <ecNumber evidence="9">6.1.1.4</ecNumber>
    </recommendedName>
    <alternativeName>
        <fullName evidence="9">Leucyl-tRNA synthetase</fullName>
        <shortName evidence="9">LeuRS</shortName>
    </alternativeName>
</protein>
<dbReference type="PANTHER" id="PTHR43740">
    <property type="entry name" value="LEUCYL-TRNA SYNTHETASE"/>
    <property type="match status" value="1"/>
</dbReference>
<feature type="domain" description="Leucyl-tRNA synthetase editing" evidence="14">
    <location>
        <begin position="221"/>
        <end position="411"/>
    </location>
</feature>
<evidence type="ECO:0000259" key="12">
    <source>
        <dbReference type="Pfam" id="PF08264"/>
    </source>
</evidence>
<dbReference type="Pfam" id="PF00133">
    <property type="entry name" value="tRNA-synt_1"/>
    <property type="match status" value="1"/>
</dbReference>
<dbReference type="InterPro" id="IPR002300">
    <property type="entry name" value="aa-tRNA-synth_Ia"/>
</dbReference>
<dbReference type="AlphaFoldDB" id="A0A5Q2MX60"/>
<dbReference type="OrthoDB" id="9810365at2"/>
<dbReference type="PRINTS" id="PR00985">
    <property type="entry name" value="TRNASYNTHLEU"/>
</dbReference>
<dbReference type="GO" id="GO:0005829">
    <property type="term" value="C:cytosol"/>
    <property type="evidence" value="ECO:0007669"/>
    <property type="project" value="TreeGrafter"/>
</dbReference>
<accession>A0A5Q2MX60</accession>
<feature type="binding site" evidence="9">
    <location>
        <position position="589"/>
    </location>
    <ligand>
        <name>ATP</name>
        <dbReference type="ChEBI" id="CHEBI:30616"/>
    </ligand>
</feature>
<dbReference type="GO" id="GO:0006429">
    <property type="term" value="P:leucyl-tRNA aminoacylation"/>
    <property type="evidence" value="ECO:0007669"/>
    <property type="project" value="UniProtKB-UniRule"/>
</dbReference>
<dbReference type="Pfam" id="PF13603">
    <property type="entry name" value="tRNA-synt_1_2"/>
    <property type="match status" value="1"/>
</dbReference>
<dbReference type="EC" id="6.1.1.4" evidence="9"/>
<dbReference type="InterPro" id="IPR001412">
    <property type="entry name" value="aa-tRNA-synth_I_CS"/>
</dbReference>
<dbReference type="RefSeq" id="WP_153724656.1">
    <property type="nucleotide sequence ID" value="NZ_CP045875.1"/>
</dbReference>
<evidence type="ECO:0000313" key="15">
    <source>
        <dbReference type="EMBL" id="QGG47234.1"/>
    </source>
</evidence>
<feature type="short sequence motif" description="'HIGH' region" evidence="9">
    <location>
        <begin position="42"/>
        <end position="52"/>
    </location>
</feature>
<evidence type="ECO:0000256" key="2">
    <source>
        <dbReference type="ARBA" id="ARBA00022490"/>
    </source>
</evidence>
<dbReference type="HAMAP" id="MF_00049_B">
    <property type="entry name" value="Leu_tRNA_synth_B"/>
    <property type="match status" value="1"/>
</dbReference>
<evidence type="ECO:0000256" key="6">
    <source>
        <dbReference type="ARBA" id="ARBA00022917"/>
    </source>
</evidence>
<dbReference type="GO" id="GO:0005524">
    <property type="term" value="F:ATP binding"/>
    <property type="evidence" value="ECO:0007669"/>
    <property type="project" value="UniProtKB-UniRule"/>
</dbReference>
<dbReference type="SUPFAM" id="SSF52374">
    <property type="entry name" value="Nucleotidylyl transferase"/>
    <property type="match status" value="1"/>
</dbReference>
<dbReference type="CDD" id="cd07958">
    <property type="entry name" value="Anticodon_Ia_Leu_BEm"/>
    <property type="match status" value="1"/>
</dbReference>
<dbReference type="InterPro" id="IPR015413">
    <property type="entry name" value="Methionyl/Leucyl_tRNA_Synth"/>
</dbReference>
<evidence type="ECO:0000313" key="16">
    <source>
        <dbReference type="Proteomes" id="UP000366051"/>
    </source>
</evidence>
<dbReference type="SUPFAM" id="SSF47323">
    <property type="entry name" value="Anticodon-binding domain of a subclass of class I aminoacyl-tRNA synthetases"/>
    <property type="match status" value="1"/>
</dbReference>
<evidence type="ECO:0000256" key="5">
    <source>
        <dbReference type="ARBA" id="ARBA00022840"/>
    </source>
</evidence>
<organism evidence="15 16">
    <name type="scientific">Heliorestis convoluta</name>
    <dbReference type="NCBI Taxonomy" id="356322"/>
    <lineage>
        <taxon>Bacteria</taxon>
        <taxon>Bacillati</taxon>
        <taxon>Bacillota</taxon>
        <taxon>Clostridia</taxon>
        <taxon>Eubacteriales</taxon>
        <taxon>Heliobacteriaceae</taxon>
        <taxon>Heliorestis</taxon>
    </lineage>
</organism>
<dbReference type="InterPro" id="IPR002302">
    <property type="entry name" value="Leu-tRNA-ligase"/>
</dbReference>
<dbReference type="Pfam" id="PF09334">
    <property type="entry name" value="tRNA-synt_1g"/>
    <property type="match status" value="1"/>
</dbReference>
<dbReference type="EMBL" id="CP045875">
    <property type="protein sequence ID" value="QGG47234.1"/>
    <property type="molecule type" value="Genomic_DNA"/>
</dbReference>
<comment type="catalytic activity">
    <reaction evidence="8 9">
        <text>tRNA(Leu) + L-leucine + ATP = L-leucyl-tRNA(Leu) + AMP + diphosphate</text>
        <dbReference type="Rhea" id="RHEA:11688"/>
        <dbReference type="Rhea" id="RHEA-COMP:9613"/>
        <dbReference type="Rhea" id="RHEA-COMP:9622"/>
        <dbReference type="ChEBI" id="CHEBI:30616"/>
        <dbReference type="ChEBI" id="CHEBI:33019"/>
        <dbReference type="ChEBI" id="CHEBI:57427"/>
        <dbReference type="ChEBI" id="CHEBI:78442"/>
        <dbReference type="ChEBI" id="CHEBI:78494"/>
        <dbReference type="ChEBI" id="CHEBI:456215"/>
        <dbReference type="EC" id="6.1.1.4"/>
    </reaction>
</comment>
<dbReference type="InterPro" id="IPR009008">
    <property type="entry name" value="Val/Leu/Ile-tRNA-synth_edit"/>
</dbReference>
<evidence type="ECO:0000256" key="7">
    <source>
        <dbReference type="ARBA" id="ARBA00023146"/>
    </source>
</evidence>
<dbReference type="FunFam" id="1.10.730.10:FF:000011">
    <property type="entry name" value="Leucine--tRNA ligase chloroplastic/mitochondrial"/>
    <property type="match status" value="1"/>
</dbReference>
<evidence type="ECO:0000256" key="1">
    <source>
        <dbReference type="ARBA" id="ARBA00005594"/>
    </source>
</evidence>
<dbReference type="KEGG" id="hcv:FTV88_1087"/>
<proteinExistence type="inferred from homology"/>
<evidence type="ECO:0000256" key="4">
    <source>
        <dbReference type="ARBA" id="ARBA00022741"/>
    </source>
</evidence>
<dbReference type="NCBIfam" id="TIGR00396">
    <property type="entry name" value="leuS_bact"/>
    <property type="match status" value="1"/>
</dbReference>
<dbReference type="GO" id="GO:0004823">
    <property type="term" value="F:leucine-tRNA ligase activity"/>
    <property type="evidence" value="ECO:0007669"/>
    <property type="project" value="UniProtKB-UniRule"/>
</dbReference>
<dbReference type="Proteomes" id="UP000366051">
    <property type="component" value="Chromosome"/>
</dbReference>
<evidence type="ECO:0000259" key="13">
    <source>
        <dbReference type="Pfam" id="PF09334"/>
    </source>
</evidence>
<comment type="similarity">
    <text evidence="1 9 10">Belongs to the class-I aminoacyl-tRNA synthetase family.</text>
</comment>
<dbReference type="SUPFAM" id="SSF50677">
    <property type="entry name" value="ValRS/IleRS/LeuRS editing domain"/>
    <property type="match status" value="1"/>
</dbReference>
<feature type="domain" description="Methionyl/Leucyl tRNA synthetase" evidence="13">
    <location>
        <begin position="41"/>
        <end position="180"/>
    </location>
</feature>
<evidence type="ECO:0000256" key="8">
    <source>
        <dbReference type="ARBA" id="ARBA00047469"/>
    </source>
</evidence>
<keyword evidence="5 9" id="KW-0067">ATP-binding</keyword>
<dbReference type="PANTHER" id="PTHR43740:SF2">
    <property type="entry name" value="LEUCINE--TRNA LIGASE, MITOCHONDRIAL"/>
    <property type="match status" value="1"/>
</dbReference>
<gene>
    <name evidence="9 15" type="primary">leuS</name>
    <name evidence="15" type="ORF">FTV88_1087</name>
</gene>
<dbReference type="FunFam" id="3.40.50.620:FF:000100">
    <property type="entry name" value="probable leucine--tRNA ligase, mitochondrial"/>
    <property type="match status" value="1"/>
</dbReference>
<feature type="short sequence motif" description="'KMSKS' region" evidence="9">
    <location>
        <begin position="586"/>
        <end position="590"/>
    </location>
</feature>
<dbReference type="Pfam" id="PF08264">
    <property type="entry name" value="Anticodon_1"/>
    <property type="match status" value="1"/>
</dbReference>
<dbReference type="Gene3D" id="3.40.50.620">
    <property type="entry name" value="HUPs"/>
    <property type="match status" value="2"/>
</dbReference>
<dbReference type="InterPro" id="IPR014729">
    <property type="entry name" value="Rossmann-like_a/b/a_fold"/>
</dbReference>
<reference evidence="16" key="1">
    <citation type="submission" date="2019-11" db="EMBL/GenBank/DDBJ databases">
        <title>Genome sequence of Heliorestis convoluta strain HH, an alkaliphilic and minimalistic phototrophic bacterium from a soda lake in Egypt.</title>
        <authorList>
            <person name="Dewey E.D."/>
            <person name="Stokes L.M."/>
            <person name="Burchell B.M."/>
            <person name="Shaffer K.N."/>
            <person name="Huntington A.M."/>
            <person name="Baker J.M."/>
            <person name="Nadendla S."/>
            <person name="Giglio M.G."/>
            <person name="Touchman J.W."/>
            <person name="Blankenship R.E."/>
            <person name="Madigan M.T."/>
            <person name="Sattley W.M."/>
        </authorList>
    </citation>
    <scope>NUCLEOTIDE SEQUENCE [LARGE SCALE GENOMIC DNA]</scope>
    <source>
        <strain evidence="16">HH</strain>
    </source>
</reference>
<dbReference type="InterPro" id="IPR009080">
    <property type="entry name" value="tRNAsynth_Ia_anticodon-bd"/>
</dbReference>
<dbReference type="Gene3D" id="3.10.20.590">
    <property type="match status" value="1"/>
</dbReference>
<dbReference type="Gene3D" id="1.10.730.10">
    <property type="entry name" value="Isoleucyl-tRNA Synthetase, Domain 1"/>
    <property type="match status" value="1"/>
</dbReference>
<evidence type="ECO:0000259" key="11">
    <source>
        <dbReference type="Pfam" id="PF00133"/>
    </source>
</evidence>
<dbReference type="PROSITE" id="PS00178">
    <property type="entry name" value="AA_TRNA_LIGASE_I"/>
    <property type="match status" value="1"/>
</dbReference>
<keyword evidence="16" id="KW-1185">Reference proteome</keyword>
<evidence type="ECO:0000259" key="14">
    <source>
        <dbReference type="Pfam" id="PF13603"/>
    </source>
</evidence>
<keyword evidence="6 9" id="KW-0648">Protein biosynthesis</keyword>
<feature type="domain" description="Methionyl/Valyl/Leucyl/Isoleucyl-tRNA synthetase anticodon-binding" evidence="12">
    <location>
        <begin position="671"/>
        <end position="799"/>
    </location>
</feature>